<dbReference type="GO" id="GO:0006811">
    <property type="term" value="P:monoatomic ion transport"/>
    <property type="evidence" value="ECO:0007669"/>
    <property type="project" value="UniProtKB-KW"/>
</dbReference>
<dbReference type="Gene3D" id="4.10.1080.10">
    <property type="entry name" value="TSP type-3 repeat"/>
    <property type="match status" value="1"/>
</dbReference>
<keyword evidence="5 11" id="KW-0732">Signal</keyword>
<keyword evidence="7" id="KW-0626">Porin</keyword>
<keyword evidence="9" id="KW-0998">Cell outer membrane</keyword>
<dbReference type="OrthoDB" id="9805336at2"/>
<evidence type="ECO:0000256" key="5">
    <source>
        <dbReference type="ARBA" id="ARBA00022729"/>
    </source>
</evidence>
<dbReference type="GO" id="GO:0005509">
    <property type="term" value="F:calcium ion binding"/>
    <property type="evidence" value="ECO:0007669"/>
    <property type="project" value="InterPro"/>
</dbReference>
<dbReference type="PANTHER" id="PTHR30329:SF21">
    <property type="entry name" value="LIPOPROTEIN YIAD-RELATED"/>
    <property type="match status" value="1"/>
</dbReference>
<feature type="chain" id="PRO_5017815607" evidence="11">
    <location>
        <begin position="23"/>
        <end position="453"/>
    </location>
</feature>
<keyword evidence="6" id="KW-0406">Ion transport</keyword>
<dbReference type="CDD" id="cd07185">
    <property type="entry name" value="OmpA_C-like"/>
    <property type="match status" value="1"/>
</dbReference>
<keyword evidence="3" id="KW-1134">Transmembrane beta strand</keyword>
<dbReference type="GO" id="GO:0015288">
    <property type="term" value="F:porin activity"/>
    <property type="evidence" value="ECO:0007669"/>
    <property type="project" value="UniProtKB-KW"/>
</dbReference>
<dbReference type="SUPFAM" id="SSF56925">
    <property type="entry name" value="OMPA-like"/>
    <property type="match status" value="1"/>
</dbReference>
<dbReference type="PANTHER" id="PTHR30329">
    <property type="entry name" value="STATOR ELEMENT OF FLAGELLAR MOTOR COMPLEX"/>
    <property type="match status" value="1"/>
</dbReference>
<evidence type="ECO:0000256" key="2">
    <source>
        <dbReference type="ARBA" id="ARBA00022448"/>
    </source>
</evidence>
<evidence type="ECO:0000256" key="7">
    <source>
        <dbReference type="ARBA" id="ARBA00023114"/>
    </source>
</evidence>
<dbReference type="PRINTS" id="PR01021">
    <property type="entry name" value="OMPADOMAIN"/>
</dbReference>
<dbReference type="GO" id="GO:0009279">
    <property type="term" value="C:cell outer membrane"/>
    <property type="evidence" value="ECO:0007669"/>
    <property type="project" value="UniProtKB-SubCell"/>
</dbReference>
<keyword evidence="8 10" id="KW-0472">Membrane</keyword>
<dbReference type="Proteomes" id="UP000256429">
    <property type="component" value="Unassembled WGS sequence"/>
</dbReference>
<comment type="subcellular location">
    <subcellularLocation>
        <location evidence="1">Cell outer membrane</location>
        <topology evidence="1">Multi-pass membrane protein</topology>
    </subcellularLocation>
</comment>
<evidence type="ECO:0000256" key="6">
    <source>
        <dbReference type="ARBA" id="ARBA00023065"/>
    </source>
</evidence>
<protein>
    <submittedName>
        <fullName evidence="13">Outer membrane protein OmpA-like peptidoglycan-associated protein</fullName>
    </submittedName>
</protein>
<dbReference type="PROSITE" id="PS51123">
    <property type="entry name" value="OMPA_2"/>
    <property type="match status" value="1"/>
</dbReference>
<dbReference type="InterPro" id="IPR003367">
    <property type="entry name" value="Thrombospondin_3-like_rpt"/>
</dbReference>
<evidence type="ECO:0000256" key="11">
    <source>
        <dbReference type="SAM" id="SignalP"/>
    </source>
</evidence>
<evidence type="ECO:0000259" key="12">
    <source>
        <dbReference type="PROSITE" id="PS51123"/>
    </source>
</evidence>
<feature type="signal peptide" evidence="11">
    <location>
        <begin position="1"/>
        <end position="22"/>
    </location>
</feature>
<dbReference type="InterPro" id="IPR011250">
    <property type="entry name" value="OMP/PagP_B-barrel"/>
</dbReference>
<keyword evidence="4" id="KW-0812">Transmembrane</keyword>
<dbReference type="InterPro" id="IPR006664">
    <property type="entry name" value="OMP_bac"/>
</dbReference>
<dbReference type="SUPFAM" id="SSF103088">
    <property type="entry name" value="OmpA-like"/>
    <property type="match status" value="1"/>
</dbReference>
<proteinExistence type="predicted"/>
<dbReference type="InterPro" id="IPR036737">
    <property type="entry name" value="OmpA-like_sf"/>
</dbReference>
<evidence type="ECO:0000256" key="4">
    <source>
        <dbReference type="ARBA" id="ARBA00022692"/>
    </source>
</evidence>
<accession>A0A3D9S2N2</accession>
<dbReference type="GO" id="GO:0007155">
    <property type="term" value="P:cell adhesion"/>
    <property type="evidence" value="ECO:0007669"/>
    <property type="project" value="InterPro"/>
</dbReference>
<dbReference type="InterPro" id="IPR050330">
    <property type="entry name" value="Bact_OuterMem_StrucFunc"/>
</dbReference>
<dbReference type="RefSeq" id="WP_115878343.1">
    <property type="nucleotide sequence ID" value="NZ_QTTQ01000009.1"/>
</dbReference>
<evidence type="ECO:0000256" key="8">
    <source>
        <dbReference type="ARBA" id="ARBA00023136"/>
    </source>
</evidence>
<evidence type="ECO:0000256" key="1">
    <source>
        <dbReference type="ARBA" id="ARBA00004571"/>
    </source>
</evidence>
<organism evidence="13 14">
    <name type="scientific">Lutibacter oceani</name>
    <dbReference type="NCBI Taxonomy" id="1853311"/>
    <lineage>
        <taxon>Bacteria</taxon>
        <taxon>Pseudomonadati</taxon>
        <taxon>Bacteroidota</taxon>
        <taxon>Flavobacteriia</taxon>
        <taxon>Flavobacteriales</taxon>
        <taxon>Flavobacteriaceae</taxon>
        <taxon>Lutibacter</taxon>
    </lineage>
</organism>
<dbReference type="EMBL" id="QTTQ01000009">
    <property type="protein sequence ID" value="REE83556.1"/>
    <property type="molecule type" value="Genomic_DNA"/>
</dbReference>
<evidence type="ECO:0000256" key="3">
    <source>
        <dbReference type="ARBA" id="ARBA00022452"/>
    </source>
</evidence>
<dbReference type="InterPro" id="IPR028974">
    <property type="entry name" value="TSP_type-3_rpt"/>
</dbReference>
<gene>
    <name evidence="13" type="ORF">BX611_0848</name>
</gene>
<keyword evidence="14" id="KW-1185">Reference proteome</keyword>
<evidence type="ECO:0000256" key="10">
    <source>
        <dbReference type="PROSITE-ProRule" id="PRU00473"/>
    </source>
</evidence>
<dbReference type="Gene3D" id="2.40.160.20">
    <property type="match status" value="1"/>
</dbReference>
<keyword evidence="2" id="KW-0813">Transport</keyword>
<evidence type="ECO:0000313" key="13">
    <source>
        <dbReference type="EMBL" id="REE83556.1"/>
    </source>
</evidence>
<dbReference type="GO" id="GO:0046930">
    <property type="term" value="C:pore complex"/>
    <property type="evidence" value="ECO:0007669"/>
    <property type="project" value="UniProtKB-KW"/>
</dbReference>
<evidence type="ECO:0000256" key="9">
    <source>
        <dbReference type="ARBA" id="ARBA00023237"/>
    </source>
</evidence>
<dbReference type="Pfam" id="PF02412">
    <property type="entry name" value="TSP_3"/>
    <property type="match status" value="4"/>
</dbReference>
<dbReference type="SUPFAM" id="SSF103647">
    <property type="entry name" value="TSP type-3 repeat"/>
    <property type="match status" value="2"/>
</dbReference>
<feature type="domain" description="OmpA-like" evidence="12">
    <location>
        <begin position="336"/>
        <end position="453"/>
    </location>
</feature>
<reference evidence="13 14" key="1">
    <citation type="submission" date="2018-08" db="EMBL/GenBank/DDBJ databases">
        <title>Genomic Encyclopedia of Type Strains, Phase III (KMG-III): the genomes of soil and plant-associated and newly described type strains.</title>
        <authorList>
            <person name="Whitman W."/>
        </authorList>
    </citation>
    <scope>NUCLEOTIDE SEQUENCE [LARGE SCALE GENOMIC DNA]</scope>
    <source>
        <strain evidence="13 14">325-5</strain>
    </source>
</reference>
<dbReference type="Pfam" id="PF00691">
    <property type="entry name" value="OmpA"/>
    <property type="match status" value="1"/>
</dbReference>
<dbReference type="AlphaFoldDB" id="A0A3D9S2N2"/>
<sequence length="453" mass="48431">MKHLKIAVLALLLIASYSNANAQDKENPWMLTFGTNAIDISTASDATSGYFGSYKFDGNNVNVIPWLSRVSVARYIGKGFGLELAGAMNKVDRPWGAGSDVTFFGLDLNVKYDLNNAFGQTGWFDPFLYAGLGENWVGAENGLGLNLGAGFNAWISDNVGINFTSGYKKVNTPVDFKMFQHSLGLTWKFGNKDNDGDGVNNKDDKCPEVAGLAEFGGCPDTDIDNDGVMDCCDKCPEVAGLAEFKGCPDTDGDGVQDSKDKCPEVAGLKTLHGCPDTDGDGVADGDDACIDVPGPKGNSGCPYKDTDEDGVIDIIDRCVEVPGPASNEGCPEIFVDQETVNEAAKGINFDTGKSAIRPEVATILDNVADILKQNQNLQFRFSIEGHTDSTGSAARNMDLSNARANAVKTYLVNKGVSANRLTTKGFGQTSPIDSNATKEGRFNNRRVEINEVK</sequence>
<dbReference type="InterPro" id="IPR006665">
    <property type="entry name" value="OmpA-like"/>
</dbReference>
<dbReference type="Gene3D" id="3.30.1330.60">
    <property type="entry name" value="OmpA-like domain"/>
    <property type="match status" value="1"/>
</dbReference>
<name>A0A3D9S2N2_9FLAO</name>
<comment type="caution">
    <text evidence="13">The sequence shown here is derived from an EMBL/GenBank/DDBJ whole genome shotgun (WGS) entry which is preliminary data.</text>
</comment>
<evidence type="ECO:0000313" key="14">
    <source>
        <dbReference type="Proteomes" id="UP000256429"/>
    </source>
</evidence>